<keyword evidence="4" id="KW-1185">Reference proteome</keyword>
<evidence type="ECO:0000313" key="3">
    <source>
        <dbReference type="EMBL" id="PQA55587.1"/>
    </source>
</evidence>
<name>A0A2S7IIA9_9BACT</name>
<comment type="caution">
    <text evidence="3">The sequence shown here is derived from an EMBL/GenBank/DDBJ whole genome shotgun (WGS) entry which is preliminary data.</text>
</comment>
<reference evidence="4" key="1">
    <citation type="submission" date="2018-02" db="EMBL/GenBank/DDBJ databases">
        <title>Genome sequencing of Solimonas sp. HR-BB.</title>
        <authorList>
            <person name="Lee Y."/>
            <person name="Jeon C.O."/>
        </authorList>
    </citation>
    <scope>NUCLEOTIDE SEQUENCE [LARGE SCALE GENOMIC DNA]</scope>
    <source>
        <strain evidence="4">HR-U</strain>
    </source>
</reference>
<dbReference type="Proteomes" id="UP000239590">
    <property type="component" value="Unassembled WGS sequence"/>
</dbReference>
<dbReference type="InterPro" id="IPR000600">
    <property type="entry name" value="ROK"/>
</dbReference>
<dbReference type="SUPFAM" id="SSF46785">
    <property type="entry name" value="Winged helix' DNA-binding domain"/>
    <property type="match status" value="1"/>
</dbReference>
<dbReference type="InterPro" id="IPR043129">
    <property type="entry name" value="ATPase_NBD"/>
</dbReference>
<dbReference type="GO" id="GO:0003700">
    <property type="term" value="F:DNA-binding transcription factor activity"/>
    <property type="evidence" value="ECO:0007669"/>
    <property type="project" value="InterPro"/>
</dbReference>
<evidence type="ECO:0000313" key="4">
    <source>
        <dbReference type="Proteomes" id="UP000239590"/>
    </source>
</evidence>
<dbReference type="Pfam" id="PF01047">
    <property type="entry name" value="MarR"/>
    <property type="match status" value="1"/>
</dbReference>
<evidence type="ECO:0000259" key="2">
    <source>
        <dbReference type="Pfam" id="PF01047"/>
    </source>
</evidence>
<dbReference type="InterPro" id="IPR036390">
    <property type="entry name" value="WH_DNA-bd_sf"/>
</dbReference>
<proteinExistence type="inferred from homology"/>
<protein>
    <submittedName>
        <fullName evidence="3">Sugar kinase</fullName>
    </submittedName>
</protein>
<dbReference type="PANTHER" id="PTHR18964:SF149">
    <property type="entry name" value="BIFUNCTIONAL UDP-N-ACETYLGLUCOSAMINE 2-EPIMERASE_N-ACETYLMANNOSAMINE KINASE"/>
    <property type="match status" value="1"/>
</dbReference>
<gene>
    <name evidence="3" type="ORF">C5O19_19415</name>
</gene>
<organism evidence="3 4">
    <name type="scientific">Siphonobacter curvatus</name>
    <dbReference type="NCBI Taxonomy" id="2094562"/>
    <lineage>
        <taxon>Bacteria</taxon>
        <taxon>Pseudomonadati</taxon>
        <taxon>Bacteroidota</taxon>
        <taxon>Cytophagia</taxon>
        <taxon>Cytophagales</taxon>
        <taxon>Cytophagaceae</taxon>
        <taxon>Siphonobacter</taxon>
    </lineage>
</organism>
<evidence type="ECO:0000256" key="1">
    <source>
        <dbReference type="ARBA" id="ARBA00006479"/>
    </source>
</evidence>
<dbReference type="InterPro" id="IPR049874">
    <property type="entry name" value="ROK_cs"/>
</dbReference>
<keyword evidence="3" id="KW-0418">Kinase</keyword>
<dbReference type="InterPro" id="IPR036388">
    <property type="entry name" value="WH-like_DNA-bd_sf"/>
</dbReference>
<dbReference type="OrthoDB" id="9810372at2"/>
<dbReference type="PROSITE" id="PS01125">
    <property type="entry name" value="ROK"/>
    <property type="match status" value="1"/>
</dbReference>
<dbReference type="Pfam" id="PF00480">
    <property type="entry name" value="ROK"/>
    <property type="match status" value="1"/>
</dbReference>
<dbReference type="SUPFAM" id="SSF53067">
    <property type="entry name" value="Actin-like ATPase domain"/>
    <property type="match status" value="1"/>
</dbReference>
<accession>A0A2S7IIA9</accession>
<keyword evidence="3" id="KW-0808">Transferase</keyword>
<dbReference type="PANTHER" id="PTHR18964">
    <property type="entry name" value="ROK (REPRESSOR, ORF, KINASE) FAMILY"/>
    <property type="match status" value="1"/>
</dbReference>
<feature type="domain" description="HTH marR-type" evidence="2">
    <location>
        <begin position="23"/>
        <end position="63"/>
    </location>
</feature>
<dbReference type="AlphaFoldDB" id="A0A2S7IIA9"/>
<dbReference type="Gene3D" id="3.30.420.40">
    <property type="match status" value="2"/>
</dbReference>
<dbReference type="InterPro" id="IPR000835">
    <property type="entry name" value="HTH_MarR-typ"/>
</dbReference>
<dbReference type="GO" id="GO:0016301">
    <property type="term" value="F:kinase activity"/>
    <property type="evidence" value="ECO:0007669"/>
    <property type="project" value="UniProtKB-KW"/>
</dbReference>
<dbReference type="EMBL" id="PTRA01000004">
    <property type="protein sequence ID" value="PQA55587.1"/>
    <property type="molecule type" value="Genomic_DNA"/>
</dbReference>
<dbReference type="RefSeq" id="WP_104715049.1">
    <property type="nucleotide sequence ID" value="NZ_PTRA01000004.1"/>
</dbReference>
<dbReference type="Gene3D" id="1.10.10.10">
    <property type="entry name" value="Winged helix-like DNA-binding domain superfamily/Winged helix DNA-binding domain"/>
    <property type="match status" value="1"/>
</dbReference>
<comment type="similarity">
    <text evidence="1">Belongs to the ROK (NagC/XylR) family.</text>
</comment>
<sequence length="400" mass="44353">MFEEEVQDASVVVYKKKRRLQQALWLIYQQGVCTLSQLAKGVHTSVPSVTELVEQLIQENWIQTVGTVTGNNGRRPTAYSLNPDFHRVVVLDINTHGLSLLVIDTRHEVVFKHEAPVPLENSESYLETLKSFVMETFAIIPFPEGTVMAIGIAMPGLIDEQTGKNLTYPKLNITGVSFKEWIKHQFSLPVFLINDTKATVLGESRFGRGQGSRHMFSLNIDWGVGLGIVLNGEVFQGASGFAGELGHIQVEADGQRCYCGKIGCLDTITSAPSVVRRIQKLMKQNDAYPEQEIAGLTIDRVLELAHWQDPLVSQVMYDTGFQLGKGLATAITILNPEIIIIDGILAQAGELITKPIQEAIETYCMGAFLDKIRVEVTRLDGNAKWMGTHAYVMENILNLL</sequence>